<protein>
    <submittedName>
        <fullName evidence="10">Helix-turn-helix domain-containing protein</fullName>
    </submittedName>
</protein>
<dbReference type="RefSeq" id="WP_344909999.1">
    <property type="nucleotide sequence ID" value="NZ_BAAAYO010000008.1"/>
</dbReference>
<gene>
    <name evidence="10" type="ORF">ACFFNY_00045</name>
</gene>
<dbReference type="SMART" id="SM00342">
    <property type="entry name" value="HTH_ARAC"/>
    <property type="match status" value="1"/>
</dbReference>
<keyword evidence="6" id="KW-0238">DNA-binding</keyword>
<sequence>MIDYRWRAWLVFSLLLGLGVAATAAVSYRLIDDHMDREVQSAHMALLREVDSKVTLVLRAIDDEAIGVLRSKEAWEFMERDFASSAEYSAFLQDRLAPRLNGMLGSSSRLQSVELYSYAKRRLSSGSSRNAAGELPDGYGWVRDFERSPAFASWLEPRLLPVGLSGRIGSHVITLVRSYPIVHADGYRKGAIAVHLQERALYDLIREAASANSGSISIVNADGLIVSHADKGLLAGSGQSDPAIAAVPSDSKSGMIRRTIDGAGSNIFYYTSPYTGWTFVSAVPELLLNEGLLHLRNALLSVCIVLVVLASLAAMAANRWTLKPVNRLVGNMSKLLQARRPWAGKGEEPDDGLARIEEAVSGMIEDCDRMLRQMNEHKPAVKWRLAMDMLSGARKHENPLLALDAIGCRLHAASFVVMSLTFDRKSQAVLPEDDQADRSALCQAAEERMNAGGLGIAVETGNGVTAAIMSFGEPLPDCMSRACEAAERIRQLAEHRFGRTVTIGIGAVAGTVGDIRRSFSESSQALDCKMMMGSNTVIRYEDVQREDGSGLYRLLARTEGVVAAVKAADRDKTRGQAQSWFAELSGWSASSGMVRQLAVQLMLRVMAALDDMDIRISPTPEEAQPFEALRQCETVDEVESCIGGLLDEAVRRIAERRGNRERHEVVETMLDFIRNHYARSDLSLSLLADECKQSVYHLSRIFKEHTGGNFIDYVLQLRVEKAKTLLGESGLKVLDIAGAVGYTNLNSFVRIFKKSTGFTPTEFREQTASKRAQAAKSAEL</sequence>
<evidence type="ECO:0000256" key="4">
    <source>
        <dbReference type="ARBA" id="ARBA00022989"/>
    </source>
</evidence>
<dbReference type="EMBL" id="JBHMAG010000001">
    <property type="protein sequence ID" value="MFB9749947.1"/>
    <property type="molecule type" value="Genomic_DNA"/>
</dbReference>
<dbReference type="InterPro" id="IPR009057">
    <property type="entry name" value="Homeodomain-like_sf"/>
</dbReference>
<keyword evidence="4" id="KW-1133">Transmembrane helix</keyword>
<dbReference type="Proteomes" id="UP001589619">
    <property type="component" value="Unassembled WGS sequence"/>
</dbReference>
<keyword evidence="3" id="KW-0812">Transmembrane</keyword>
<comment type="caution">
    <text evidence="10">The sequence shown here is derived from an EMBL/GenBank/DDBJ whole genome shotgun (WGS) entry which is preliminary data.</text>
</comment>
<dbReference type="CDD" id="cd12912">
    <property type="entry name" value="PDC2_MCP_like"/>
    <property type="match status" value="1"/>
</dbReference>
<dbReference type="Pfam" id="PF02743">
    <property type="entry name" value="dCache_1"/>
    <property type="match status" value="1"/>
</dbReference>
<evidence type="ECO:0000259" key="9">
    <source>
        <dbReference type="PROSITE" id="PS01124"/>
    </source>
</evidence>
<dbReference type="InterPro" id="IPR033479">
    <property type="entry name" value="dCache_1"/>
</dbReference>
<dbReference type="InterPro" id="IPR041522">
    <property type="entry name" value="CdaR_GGDEF"/>
</dbReference>
<evidence type="ECO:0000313" key="10">
    <source>
        <dbReference type="EMBL" id="MFB9749947.1"/>
    </source>
</evidence>
<accession>A0ABV5VNZ3</accession>
<evidence type="ECO:0000256" key="7">
    <source>
        <dbReference type="ARBA" id="ARBA00023136"/>
    </source>
</evidence>
<evidence type="ECO:0000256" key="1">
    <source>
        <dbReference type="ARBA" id="ARBA00004651"/>
    </source>
</evidence>
<feature type="domain" description="HTH araC/xylS-type" evidence="9">
    <location>
        <begin position="667"/>
        <end position="766"/>
    </location>
</feature>
<dbReference type="Gene3D" id="3.30.450.20">
    <property type="entry name" value="PAS domain"/>
    <property type="match status" value="1"/>
</dbReference>
<dbReference type="PROSITE" id="PS01124">
    <property type="entry name" value="HTH_ARAC_FAMILY_2"/>
    <property type="match status" value="1"/>
</dbReference>
<dbReference type="PANTHER" id="PTHR43280:SF28">
    <property type="entry name" value="HTH-TYPE TRANSCRIPTIONAL ACTIVATOR RHAS"/>
    <property type="match status" value="1"/>
</dbReference>
<reference evidence="10 11" key="1">
    <citation type="submission" date="2024-09" db="EMBL/GenBank/DDBJ databases">
        <authorList>
            <person name="Sun Q."/>
            <person name="Mori K."/>
        </authorList>
    </citation>
    <scope>NUCLEOTIDE SEQUENCE [LARGE SCALE GENOMIC DNA]</scope>
    <source>
        <strain evidence="10 11">JCM 12520</strain>
    </source>
</reference>
<keyword evidence="2" id="KW-1003">Cell membrane</keyword>
<dbReference type="Gene3D" id="1.10.10.60">
    <property type="entry name" value="Homeodomain-like"/>
    <property type="match status" value="2"/>
</dbReference>
<evidence type="ECO:0000256" key="2">
    <source>
        <dbReference type="ARBA" id="ARBA00022475"/>
    </source>
</evidence>
<comment type="subcellular location">
    <subcellularLocation>
        <location evidence="1">Cell membrane</location>
        <topology evidence="1">Multi-pass membrane protein</topology>
    </subcellularLocation>
</comment>
<name>A0ABV5VNZ3_9BACL</name>
<keyword evidence="7" id="KW-0472">Membrane</keyword>
<dbReference type="PANTHER" id="PTHR43280">
    <property type="entry name" value="ARAC-FAMILY TRANSCRIPTIONAL REGULATOR"/>
    <property type="match status" value="1"/>
</dbReference>
<evidence type="ECO:0000256" key="6">
    <source>
        <dbReference type="ARBA" id="ARBA00023125"/>
    </source>
</evidence>
<keyword evidence="8" id="KW-0804">Transcription</keyword>
<evidence type="ECO:0000256" key="3">
    <source>
        <dbReference type="ARBA" id="ARBA00022692"/>
    </source>
</evidence>
<dbReference type="SUPFAM" id="SSF46689">
    <property type="entry name" value="Homeodomain-like"/>
    <property type="match status" value="2"/>
</dbReference>
<organism evidence="10 11">
    <name type="scientific">Paenibacillus hodogayensis</name>
    <dbReference type="NCBI Taxonomy" id="279208"/>
    <lineage>
        <taxon>Bacteria</taxon>
        <taxon>Bacillati</taxon>
        <taxon>Bacillota</taxon>
        <taxon>Bacilli</taxon>
        <taxon>Bacillales</taxon>
        <taxon>Paenibacillaceae</taxon>
        <taxon>Paenibacillus</taxon>
    </lineage>
</organism>
<evidence type="ECO:0000313" key="11">
    <source>
        <dbReference type="Proteomes" id="UP001589619"/>
    </source>
</evidence>
<evidence type="ECO:0000256" key="8">
    <source>
        <dbReference type="ARBA" id="ARBA00023163"/>
    </source>
</evidence>
<dbReference type="PRINTS" id="PR00032">
    <property type="entry name" value="HTHARAC"/>
</dbReference>
<keyword evidence="5" id="KW-0805">Transcription regulation</keyword>
<evidence type="ECO:0000256" key="5">
    <source>
        <dbReference type="ARBA" id="ARBA00023015"/>
    </source>
</evidence>
<dbReference type="Pfam" id="PF12833">
    <property type="entry name" value="HTH_18"/>
    <property type="match status" value="1"/>
</dbReference>
<keyword evidence="11" id="KW-1185">Reference proteome</keyword>
<dbReference type="Pfam" id="PF17853">
    <property type="entry name" value="GGDEF_2"/>
    <property type="match status" value="1"/>
</dbReference>
<dbReference type="InterPro" id="IPR018060">
    <property type="entry name" value="HTH_AraC"/>
</dbReference>
<dbReference type="InterPro" id="IPR020449">
    <property type="entry name" value="Tscrpt_reg_AraC-type_HTH"/>
</dbReference>
<proteinExistence type="predicted"/>